<keyword evidence="4 6" id="KW-0472">Membrane</keyword>
<dbReference type="OrthoDB" id="306876at2759"/>
<feature type="transmembrane region" description="Helical" evidence="6">
    <location>
        <begin position="256"/>
        <end position="275"/>
    </location>
</feature>
<keyword evidence="9" id="KW-1185">Reference proteome</keyword>
<evidence type="ECO:0000259" key="7">
    <source>
        <dbReference type="Pfam" id="PF00892"/>
    </source>
</evidence>
<dbReference type="InterPro" id="IPR000620">
    <property type="entry name" value="EamA_dom"/>
</dbReference>
<dbReference type="EMBL" id="ML995885">
    <property type="protein sequence ID" value="KAF2765739.1"/>
    <property type="molecule type" value="Genomic_DNA"/>
</dbReference>
<protein>
    <recommendedName>
        <fullName evidence="7">EamA domain-containing protein</fullName>
    </recommendedName>
</protein>
<feature type="domain" description="EamA" evidence="7">
    <location>
        <begin position="127"/>
        <end position="266"/>
    </location>
</feature>
<keyword evidence="2 6" id="KW-0812">Transmembrane</keyword>
<feature type="transmembrane region" description="Helical" evidence="6">
    <location>
        <begin position="319"/>
        <end position="342"/>
    </location>
</feature>
<evidence type="ECO:0000313" key="9">
    <source>
        <dbReference type="Proteomes" id="UP000799436"/>
    </source>
</evidence>
<dbReference type="Pfam" id="PF00892">
    <property type="entry name" value="EamA"/>
    <property type="match status" value="2"/>
</dbReference>
<evidence type="ECO:0000256" key="3">
    <source>
        <dbReference type="ARBA" id="ARBA00022989"/>
    </source>
</evidence>
<evidence type="ECO:0000256" key="1">
    <source>
        <dbReference type="ARBA" id="ARBA00004141"/>
    </source>
</evidence>
<accession>A0A6G1KZM3</accession>
<proteinExistence type="predicted"/>
<feature type="transmembrane region" description="Helical" evidence="6">
    <location>
        <begin position="127"/>
        <end position="148"/>
    </location>
</feature>
<feature type="domain" description="EamA" evidence="7">
    <location>
        <begin position="321"/>
        <end position="455"/>
    </location>
</feature>
<evidence type="ECO:0000256" key="4">
    <source>
        <dbReference type="ARBA" id="ARBA00023136"/>
    </source>
</evidence>
<feature type="transmembrane region" description="Helical" evidence="6">
    <location>
        <begin position="384"/>
        <end position="403"/>
    </location>
</feature>
<dbReference type="Proteomes" id="UP000799436">
    <property type="component" value="Unassembled WGS sequence"/>
</dbReference>
<feature type="transmembrane region" description="Helical" evidence="6">
    <location>
        <begin position="160"/>
        <end position="181"/>
    </location>
</feature>
<name>A0A6G1KZM3_9PEZI</name>
<reference evidence="8" key="1">
    <citation type="journal article" date="2020" name="Stud. Mycol.">
        <title>101 Dothideomycetes genomes: a test case for predicting lifestyles and emergence of pathogens.</title>
        <authorList>
            <person name="Haridas S."/>
            <person name="Albert R."/>
            <person name="Binder M."/>
            <person name="Bloem J."/>
            <person name="Labutti K."/>
            <person name="Salamov A."/>
            <person name="Andreopoulos B."/>
            <person name="Baker S."/>
            <person name="Barry K."/>
            <person name="Bills G."/>
            <person name="Bluhm B."/>
            <person name="Cannon C."/>
            <person name="Castanera R."/>
            <person name="Culley D."/>
            <person name="Daum C."/>
            <person name="Ezra D."/>
            <person name="Gonzalez J."/>
            <person name="Henrissat B."/>
            <person name="Kuo A."/>
            <person name="Liang C."/>
            <person name="Lipzen A."/>
            <person name="Lutzoni F."/>
            <person name="Magnuson J."/>
            <person name="Mondo S."/>
            <person name="Nolan M."/>
            <person name="Ohm R."/>
            <person name="Pangilinan J."/>
            <person name="Park H.-J."/>
            <person name="Ramirez L."/>
            <person name="Alfaro M."/>
            <person name="Sun H."/>
            <person name="Tritt A."/>
            <person name="Yoshinaga Y."/>
            <person name="Zwiers L.-H."/>
            <person name="Turgeon B."/>
            <person name="Goodwin S."/>
            <person name="Spatafora J."/>
            <person name="Crous P."/>
            <person name="Grigoriev I."/>
        </authorList>
    </citation>
    <scope>NUCLEOTIDE SEQUENCE</scope>
    <source>
        <strain evidence="8">CBS 116005</strain>
    </source>
</reference>
<dbReference type="PANTHER" id="PTHR22911">
    <property type="entry name" value="ACYL-MALONYL CONDENSING ENZYME-RELATED"/>
    <property type="match status" value="1"/>
</dbReference>
<feature type="region of interest" description="Disordered" evidence="5">
    <location>
        <begin position="1"/>
        <end position="36"/>
    </location>
</feature>
<evidence type="ECO:0000256" key="2">
    <source>
        <dbReference type="ARBA" id="ARBA00022692"/>
    </source>
</evidence>
<gene>
    <name evidence="8" type="ORF">EJ03DRAFT_198769</name>
</gene>
<dbReference type="SUPFAM" id="SSF103481">
    <property type="entry name" value="Multidrug resistance efflux transporter EmrE"/>
    <property type="match status" value="2"/>
</dbReference>
<feature type="compositionally biased region" description="Basic and acidic residues" evidence="5">
    <location>
        <begin position="1"/>
        <end position="15"/>
    </location>
</feature>
<dbReference type="PANTHER" id="PTHR22911:SF6">
    <property type="entry name" value="SOLUTE CARRIER FAMILY 35 MEMBER G1"/>
    <property type="match status" value="1"/>
</dbReference>
<keyword evidence="3 6" id="KW-1133">Transmembrane helix</keyword>
<feature type="transmembrane region" description="Helical" evidence="6">
    <location>
        <begin position="354"/>
        <end position="378"/>
    </location>
</feature>
<dbReference type="AlphaFoldDB" id="A0A6G1KZM3"/>
<comment type="subcellular location">
    <subcellularLocation>
        <location evidence="1">Membrane</location>
        <topology evidence="1">Multi-pass membrane protein</topology>
    </subcellularLocation>
</comment>
<dbReference type="InterPro" id="IPR037185">
    <property type="entry name" value="EmrE-like"/>
</dbReference>
<feature type="transmembrane region" description="Helical" evidence="6">
    <location>
        <begin position="226"/>
        <end position="244"/>
    </location>
</feature>
<dbReference type="GO" id="GO:0016020">
    <property type="term" value="C:membrane"/>
    <property type="evidence" value="ECO:0007669"/>
    <property type="project" value="UniProtKB-SubCell"/>
</dbReference>
<feature type="transmembrane region" description="Helical" evidence="6">
    <location>
        <begin position="193"/>
        <end position="214"/>
    </location>
</feature>
<organism evidence="8 9">
    <name type="scientific">Teratosphaeria nubilosa</name>
    <dbReference type="NCBI Taxonomy" id="161662"/>
    <lineage>
        <taxon>Eukaryota</taxon>
        <taxon>Fungi</taxon>
        <taxon>Dikarya</taxon>
        <taxon>Ascomycota</taxon>
        <taxon>Pezizomycotina</taxon>
        <taxon>Dothideomycetes</taxon>
        <taxon>Dothideomycetidae</taxon>
        <taxon>Mycosphaerellales</taxon>
        <taxon>Teratosphaeriaceae</taxon>
        <taxon>Teratosphaeria</taxon>
    </lineage>
</organism>
<sequence>MSSSGKDAEIIHADAIKASTVHTSEHSEPPRRRNSLLATPQLEGRSKATAFSEANANTFLPVPLSGPIRPLSPDTLSILSTDEYDQIRLGTLSENANGHLQPWQAPTDPSPRGWRSRLKAFWIRNKGLSYMLIAQIFGTLMNVTTRLLEVEGNRGKGLHPFQIIFARMGITVVLSLTYMWYESTPDWPLGKKEVRWLLVARGFGGFFGVFGMYYSLLYLPLADATVITFLSPGLACWACSILINEPFGRVEQIAGLVSLIGVVLIARPTSLFAAFGGSGESTTAVGHGDAAGSFPGNSTTSAPASDAASYDSVSASQRLSGVGVGLLGVLGSAVAFTTIRWIGKRAHPLISVTYFSTWCTFVSLVAMFSLPGVGFLLPQELKDWGYLIFLGTCGFIMQFLLAAGLSYEKSSRATNITYMQMLFALAFDKLIFDHTPDGISIAGSALILGSAICVATMANAGSANGTRKEPAQDEEAQEGLMSGVAQERNVTNGEMPVHEVQMRILR</sequence>
<evidence type="ECO:0000313" key="8">
    <source>
        <dbReference type="EMBL" id="KAF2765739.1"/>
    </source>
</evidence>
<evidence type="ECO:0000256" key="5">
    <source>
        <dbReference type="SAM" id="MobiDB-lite"/>
    </source>
</evidence>
<evidence type="ECO:0000256" key="6">
    <source>
        <dbReference type="SAM" id="Phobius"/>
    </source>
</evidence>